<proteinExistence type="predicted"/>
<dbReference type="Gene3D" id="2.40.170.20">
    <property type="entry name" value="TonB-dependent receptor, beta-barrel domain"/>
    <property type="match status" value="1"/>
</dbReference>
<dbReference type="eggNOG" id="COG4771">
    <property type="taxonomic scope" value="Bacteria"/>
</dbReference>
<dbReference type="InterPro" id="IPR013784">
    <property type="entry name" value="Carb-bd-like_fold"/>
</dbReference>
<evidence type="ECO:0000256" key="4">
    <source>
        <dbReference type="SAM" id="MobiDB-lite"/>
    </source>
</evidence>
<feature type="compositionally biased region" description="Polar residues" evidence="4">
    <location>
        <begin position="225"/>
        <end position="235"/>
    </location>
</feature>
<dbReference type="GO" id="GO:0009279">
    <property type="term" value="C:cell outer membrane"/>
    <property type="evidence" value="ECO:0007669"/>
    <property type="project" value="UniProtKB-SubCell"/>
</dbReference>
<feature type="region of interest" description="Disordered" evidence="4">
    <location>
        <begin position="358"/>
        <end position="409"/>
    </location>
</feature>
<dbReference type="eggNOG" id="COG1629">
    <property type="taxonomic scope" value="Bacteria"/>
</dbReference>
<feature type="compositionally biased region" description="Acidic residues" evidence="4">
    <location>
        <begin position="377"/>
        <end position="391"/>
    </location>
</feature>
<dbReference type="InterPro" id="IPR036942">
    <property type="entry name" value="Beta-barrel_TonB_sf"/>
</dbReference>
<dbReference type="KEGG" id="aca:ACP_2157"/>
<dbReference type="Pfam" id="PF13620">
    <property type="entry name" value="CarboxypepD_reg"/>
    <property type="match status" value="1"/>
</dbReference>
<dbReference type="Gene3D" id="2.60.40.1120">
    <property type="entry name" value="Carboxypeptidase-like, regulatory domain"/>
    <property type="match status" value="1"/>
</dbReference>
<feature type="region of interest" description="Disordered" evidence="4">
    <location>
        <begin position="273"/>
        <end position="328"/>
    </location>
</feature>
<feature type="domain" description="TonB-dependent transporter Oar-like beta-barrel" evidence="5">
    <location>
        <begin position="450"/>
        <end position="1264"/>
    </location>
</feature>
<dbReference type="AlphaFoldDB" id="C1F9K0"/>
<dbReference type="SUPFAM" id="SSF56935">
    <property type="entry name" value="Porins"/>
    <property type="match status" value="1"/>
</dbReference>
<dbReference type="SUPFAM" id="SSF49452">
    <property type="entry name" value="Starch-binding domain-like"/>
    <property type="match status" value="1"/>
</dbReference>
<comment type="subcellular location">
    <subcellularLocation>
        <location evidence="1">Cell outer membrane</location>
    </subcellularLocation>
</comment>
<feature type="region of interest" description="Disordered" evidence="4">
    <location>
        <begin position="102"/>
        <end position="124"/>
    </location>
</feature>
<accession>C1F9K0</accession>
<keyword evidence="3" id="KW-0998">Cell outer membrane</keyword>
<name>C1F9K0_ACIC5</name>
<feature type="compositionally biased region" description="Polar residues" evidence="4">
    <location>
        <begin position="113"/>
        <end position="124"/>
    </location>
</feature>
<keyword evidence="2" id="KW-0472">Membrane</keyword>
<evidence type="ECO:0000259" key="5">
    <source>
        <dbReference type="Pfam" id="PF25183"/>
    </source>
</evidence>
<dbReference type="InParanoid" id="C1F9K0"/>
<keyword evidence="7" id="KW-1185">Reference proteome</keyword>
<dbReference type="InterPro" id="IPR057601">
    <property type="entry name" value="Oar-like_b-barrel"/>
</dbReference>
<evidence type="ECO:0000313" key="6">
    <source>
        <dbReference type="EMBL" id="ACO32973.1"/>
    </source>
</evidence>
<evidence type="ECO:0000313" key="7">
    <source>
        <dbReference type="Proteomes" id="UP000002207"/>
    </source>
</evidence>
<dbReference type="HOGENOM" id="CLU_263798_0_0_0"/>
<organism evidence="6 7">
    <name type="scientific">Acidobacterium capsulatum (strain ATCC 51196 / DSM 11244 / BCRC 80197 / JCM 7670 / NBRC 15755 / NCIMB 13165 / 161)</name>
    <dbReference type="NCBI Taxonomy" id="240015"/>
    <lineage>
        <taxon>Bacteria</taxon>
        <taxon>Pseudomonadati</taxon>
        <taxon>Acidobacteriota</taxon>
        <taxon>Terriglobia</taxon>
        <taxon>Terriglobales</taxon>
        <taxon>Acidobacteriaceae</taxon>
        <taxon>Acidobacterium</taxon>
    </lineage>
</organism>
<dbReference type="GO" id="GO:0030246">
    <property type="term" value="F:carbohydrate binding"/>
    <property type="evidence" value="ECO:0007669"/>
    <property type="project" value="InterPro"/>
</dbReference>
<reference evidence="6 7" key="1">
    <citation type="journal article" date="2009" name="Appl. Environ. Microbiol.">
        <title>Three genomes from the phylum Acidobacteria provide insight into the lifestyles of these microorganisms in soils.</title>
        <authorList>
            <person name="Ward N.L."/>
            <person name="Challacombe J.F."/>
            <person name="Janssen P.H."/>
            <person name="Henrissat B."/>
            <person name="Coutinho P.M."/>
            <person name="Wu M."/>
            <person name="Xie G."/>
            <person name="Haft D.H."/>
            <person name="Sait M."/>
            <person name="Badger J."/>
            <person name="Barabote R.D."/>
            <person name="Bradley B."/>
            <person name="Brettin T.S."/>
            <person name="Brinkac L.M."/>
            <person name="Bruce D."/>
            <person name="Creasy T."/>
            <person name="Daugherty S.C."/>
            <person name="Davidsen T.M."/>
            <person name="DeBoy R.T."/>
            <person name="Detter J.C."/>
            <person name="Dodson R.J."/>
            <person name="Durkin A.S."/>
            <person name="Ganapathy A."/>
            <person name="Gwinn-Giglio M."/>
            <person name="Han C.S."/>
            <person name="Khouri H."/>
            <person name="Kiss H."/>
            <person name="Kothari S.P."/>
            <person name="Madupu R."/>
            <person name="Nelson K.E."/>
            <person name="Nelson W.C."/>
            <person name="Paulsen I."/>
            <person name="Penn K."/>
            <person name="Ren Q."/>
            <person name="Rosovitz M.J."/>
            <person name="Selengut J.D."/>
            <person name="Shrivastava S."/>
            <person name="Sullivan S.A."/>
            <person name="Tapia R."/>
            <person name="Thompson L.S."/>
            <person name="Watkins K.L."/>
            <person name="Yang Q."/>
            <person name="Yu C."/>
            <person name="Zafar N."/>
            <person name="Zhou L."/>
            <person name="Kuske C.R."/>
        </authorList>
    </citation>
    <scope>NUCLEOTIDE SEQUENCE [LARGE SCALE GENOMIC DNA]</scope>
    <source>
        <strain evidence="7">ATCC 51196 / DSM 11244 / BCRC 80197 / JCM 7670 / NBRC 15755 / NCIMB 13165 / 161</strain>
    </source>
</reference>
<dbReference type="Pfam" id="PF25183">
    <property type="entry name" value="OMP_b-brl_4"/>
    <property type="match status" value="1"/>
</dbReference>
<gene>
    <name evidence="6" type="ordered locus">ACP_2157</name>
</gene>
<feature type="compositionally biased region" description="Basic and acidic residues" evidence="4">
    <location>
        <begin position="392"/>
        <end position="409"/>
    </location>
</feature>
<dbReference type="EMBL" id="CP001472">
    <property type="protein sequence ID" value="ACO32973.1"/>
    <property type="molecule type" value="Genomic_DNA"/>
</dbReference>
<evidence type="ECO:0000256" key="2">
    <source>
        <dbReference type="ARBA" id="ARBA00023136"/>
    </source>
</evidence>
<feature type="region of interest" description="Disordered" evidence="4">
    <location>
        <begin position="223"/>
        <end position="258"/>
    </location>
</feature>
<evidence type="ECO:0000256" key="3">
    <source>
        <dbReference type="ARBA" id="ARBA00023237"/>
    </source>
</evidence>
<dbReference type="Proteomes" id="UP000002207">
    <property type="component" value="Chromosome"/>
</dbReference>
<sequence length="1272" mass="135475">MCAAAVCAAQWGNGGSMAGRILDGDGAPVEHARLMIEALGSGTTYDLGTDPNGNFLLPQLAPGAYKVAVEAPGFAAWTLPDVEVSAGQQRELSPRLESLLAKKQPRPAAGPQGSKSASQRVSESALTLSMLQRQGGQRSLHVREPALAEPLALQEPEAAPALARVAHAPAAASPLQIYTRLRNAQTVHARVSVTTPQGLVEATIAEKPVVPAGTTDWAAFEPGRQQVSEPASQPASRPAGKRVSESASQPGGGFPGAVRMREQSDAIAHANPHANHGATQAAESDSLDVPPVPPLNEHMTVEDSTAEATAADDHESTATRSAPAKTSANTLELAEAFAPQAPERGEQDQSDIRRAAVTNSDVATDGDPNRAAHSTGEDDVSAFEPAGEDAIEVSRRSRSDSTDSFEVRSDHPVDRVHGQSFIEDRDAAWGAENAGTTLTTQTAAGAFVTTPYKPADRRLQAALELGGPLGANGRGHWFVAVDGLERNNPGMAVVSEPSKFFAPLTSSQLQTLQARLQGSMSAALDTGQAAALYTQTMGQLDGLLGSVARSTRQVIAFPRLDWKLNDRNRISVGYDFIRLTAHDGVWSAPTETWGTGSYGTRTLALDSVSGKWNTFVTPNLLNELRYTVAHDVESEMPVAPSGFEQALAKNPLGMTPQISVASGSGGFRFGTPSYLDKVAYPDEFRQEAADTLTWVRGRNQMSVGYALDYARDDISGLNYGAGGYSYSTREAFVADLLSPNHCDASTTGTGNLPCWSRYEQTVGPNTFRFDTADYAGFATDTLKLRAGLTLSAGARYDYEHLPNPNAALVNPAIPETASLPSGGNVSPRVGFAWALPWRGRRPGAQTVVRGGVGVFYGRISNVTVLNAISQTGTASAERNYIFKPLDTGAPQFPVVFSAHPDLQIAPNVTYFATGFQHARALQAQFSVEQSLGRNTTLTLSYWGSFGSDLPQVVDENIDLNAVGKIAYTVNDPARMGPLTGTYESKFFYKRLNANFNQMAAMQSTAHSRYQAAGVSLRSRLPHGMLLTLDYRNAHALDDSPYATAYNGRWMVEDPSNLALDWGTSNSDIRDRLTGGLVLHEPWHASGWAESLLGGYTLDVTGGYRSGRPYTMRTVGAVPSFACSYQGWLEAGNDCVLSAPAGVITGVPVPVESLGASLNGAGGASWLPGVGRNTYRYPAAFDGNLRFEKRTGIGGRKALEFGADVSNFMNHSNVTHLETVGYVVSGEKSSTGAGKLTYLSGTNGHSQFGVVTTRNNNSTYRDRQIELVLRLIF</sequence>
<dbReference type="STRING" id="240015.ACP_2157"/>
<protein>
    <recommendedName>
        <fullName evidence="5">TonB-dependent transporter Oar-like beta-barrel domain-containing protein</fullName>
    </recommendedName>
</protein>
<evidence type="ECO:0000256" key="1">
    <source>
        <dbReference type="ARBA" id="ARBA00004442"/>
    </source>
</evidence>